<gene>
    <name evidence="10" type="ORF">Van01_46690</name>
</gene>
<dbReference type="Gene3D" id="1.20.1560.10">
    <property type="entry name" value="ABC transporter type 1, transmembrane domain"/>
    <property type="match status" value="1"/>
</dbReference>
<keyword evidence="11" id="KW-1185">Reference proteome</keyword>
<evidence type="ECO:0000256" key="6">
    <source>
        <dbReference type="ARBA" id="ARBA00023136"/>
    </source>
</evidence>
<name>A0ABQ4I0K7_9ACTN</name>
<evidence type="ECO:0000256" key="5">
    <source>
        <dbReference type="ARBA" id="ARBA00022989"/>
    </source>
</evidence>
<evidence type="ECO:0000313" key="11">
    <source>
        <dbReference type="Proteomes" id="UP000647017"/>
    </source>
</evidence>
<evidence type="ECO:0000259" key="8">
    <source>
        <dbReference type="PROSITE" id="PS50893"/>
    </source>
</evidence>
<dbReference type="InterPro" id="IPR027417">
    <property type="entry name" value="P-loop_NTPase"/>
</dbReference>
<protein>
    <submittedName>
        <fullName evidence="10">ABC transporter ATP-binding protein</fullName>
    </submittedName>
</protein>
<dbReference type="Gene3D" id="3.40.50.300">
    <property type="entry name" value="P-loop containing nucleotide triphosphate hydrolases"/>
    <property type="match status" value="1"/>
</dbReference>
<dbReference type="Proteomes" id="UP000647017">
    <property type="component" value="Unassembled WGS sequence"/>
</dbReference>
<feature type="transmembrane region" description="Helical" evidence="7">
    <location>
        <begin position="132"/>
        <end position="154"/>
    </location>
</feature>
<evidence type="ECO:0000313" key="10">
    <source>
        <dbReference type="EMBL" id="GIJ11455.1"/>
    </source>
</evidence>
<comment type="caution">
    <text evidence="10">The sequence shown here is derived from an EMBL/GenBank/DDBJ whole genome shotgun (WGS) entry which is preliminary data.</text>
</comment>
<feature type="transmembrane region" description="Helical" evidence="7">
    <location>
        <begin position="55"/>
        <end position="75"/>
    </location>
</feature>
<reference evidence="10 11" key="1">
    <citation type="submission" date="2021-01" db="EMBL/GenBank/DDBJ databases">
        <title>Whole genome shotgun sequence of Verrucosispora andamanensis NBRC 109075.</title>
        <authorList>
            <person name="Komaki H."/>
            <person name="Tamura T."/>
        </authorList>
    </citation>
    <scope>NUCLEOTIDE SEQUENCE [LARGE SCALE GENOMIC DNA]</scope>
    <source>
        <strain evidence="10 11">NBRC 109075</strain>
    </source>
</reference>
<feature type="transmembrane region" description="Helical" evidence="7">
    <location>
        <begin position="21"/>
        <end position="43"/>
    </location>
</feature>
<evidence type="ECO:0000256" key="3">
    <source>
        <dbReference type="ARBA" id="ARBA00022741"/>
    </source>
</evidence>
<dbReference type="Pfam" id="PF00005">
    <property type="entry name" value="ABC_tran"/>
    <property type="match status" value="1"/>
</dbReference>
<dbReference type="PANTHER" id="PTHR24221">
    <property type="entry name" value="ATP-BINDING CASSETTE SUB-FAMILY B"/>
    <property type="match status" value="1"/>
</dbReference>
<dbReference type="RefSeq" id="WP_204011505.1">
    <property type="nucleotide sequence ID" value="NZ_BOOZ01000033.1"/>
</dbReference>
<dbReference type="EMBL" id="BOOZ01000033">
    <property type="protein sequence ID" value="GIJ11455.1"/>
    <property type="molecule type" value="Genomic_DNA"/>
</dbReference>
<proteinExistence type="predicted"/>
<feature type="domain" description="ABC transporter" evidence="8">
    <location>
        <begin position="339"/>
        <end position="569"/>
    </location>
</feature>
<organism evidence="10 11">
    <name type="scientific">Micromonospora andamanensis</name>
    <dbReference type="NCBI Taxonomy" id="1287068"/>
    <lineage>
        <taxon>Bacteria</taxon>
        <taxon>Bacillati</taxon>
        <taxon>Actinomycetota</taxon>
        <taxon>Actinomycetes</taxon>
        <taxon>Micromonosporales</taxon>
        <taxon>Micromonosporaceae</taxon>
        <taxon>Micromonospora</taxon>
    </lineage>
</organism>
<dbReference type="InterPro" id="IPR003439">
    <property type="entry name" value="ABC_transporter-like_ATP-bd"/>
</dbReference>
<dbReference type="InterPro" id="IPR036640">
    <property type="entry name" value="ABC1_TM_sf"/>
</dbReference>
<sequence length="594" mass="61524">MSRPDVGRTTWRALRARRRDVGRLCAWSLVESLPALLAGLVVARAVDQGFLAGRFAVGLTWLAGLAVAVLVGALATGRVYRSLGDLVEPFRDELAGLVVHGALHDATGAGGRPDSAPVARLTHHVEIVRDTFGGLVMVVRGFLFTAGAALLGLLALDPTVAALVAAPLLVGLAVFAAALPAMLTHQRAQVRAGEALGRATATALAGHRDVLACGAEQRTVAGVDRRVNDHAAAERTLARMSALRSLSLGLGGWLPVVVLLLAAPWLVRRGLSTGAVLGALVYVTTSLQPALHALVQGLGGGGLRYAVTLERILRTCRPPSHSGSAARPTPEPAGDCPAVRVANLTFRYGPRARPILADFSMELPEGEHLAVVGPSGTGKSTLAALVAGLVQPEHGTVHLAGRPVAAVAPADRAALRVLVPQEAYVFSGSLADNLRYLSPDADGPAIETALAVLGAAPLARRLGGLAAPVDPATLSAGERQLIAAVRAYLAPAPLVILDEATCHLDPTLEATVEWAFARRPGTLVVIAHRISSAVRARRVLVFDEDGPMVGGHQELLSRSPAYRDLVGHWDGVPAASPGHVDADRTAAGVRSGHG</sequence>
<dbReference type="PANTHER" id="PTHR24221:SF654">
    <property type="entry name" value="ATP-BINDING CASSETTE SUB-FAMILY B MEMBER 6"/>
    <property type="match status" value="1"/>
</dbReference>
<accession>A0ABQ4I0K7</accession>
<dbReference type="SMART" id="SM00382">
    <property type="entry name" value="AAA"/>
    <property type="match status" value="1"/>
</dbReference>
<dbReference type="PROSITE" id="PS50893">
    <property type="entry name" value="ABC_TRANSPORTER_2"/>
    <property type="match status" value="1"/>
</dbReference>
<dbReference type="SUPFAM" id="SSF90123">
    <property type="entry name" value="ABC transporter transmembrane region"/>
    <property type="match status" value="1"/>
</dbReference>
<dbReference type="InterPro" id="IPR003593">
    <property type="entry name" value="AAA+_ATPase"/>
</dbReference>
<dbReference type="PROSITE" id="PS50929">
    <property type="entry name" value="ABC_TM1F"/>
    <property type="match status" value="1"/>
</dbReference>
<dbReference type="InterPro" id="IPR011527">
    <property type="entry name" value="ABC1_TM_dom"/>
</dbReference>
<keyword evidence="3" id="KW-0547">Nucleotide-binding</keyword>
<dbReference type="SUPFAM" id="SSF52540">
    <property type="entry name" value="P-loop containing nucleoside triphosphate hydrolases"/>
    <property type="match status" value="1"/>
</dbReference>
<evidence type="ECO:0000256" key="7">
    <source>
        <dbReference type="SAM" id="Phobius"/>
    </source>
</evidence>
<evidence type="ECO:0000256" key="4">
    <source>
        <dbReference type="ARBA" id="ARBA00022840"/>
    </source>
</evidence>
<evidence type="ECO:0000256" key="1">
    <source>
        <dbReference type="ARBA" id="ARBA00004651"/>
    </source>
</evidence>
<keyword evidence="6 7" id="KW-0472">Membrane</keyword>
<dbReference type="InterPro" id="IPR039421">
    <property type="entry name" value="Type_1_exporter"/>
</dbReference>
<dbReference type="CDD" id="cd03228">
    <property type="entry name" value="ABCC_MRP_Like"/>
    <property type="match status" value="1"/>
</dbReference>
<feature type="transmembrane region" description="Helical" evidence="7">
    <location>
        <begin position="245"/>
        <end position="267"/>
    </location>
</feature>
<keyword evidence="5 7" id="KW-1133">Transmembrane helix</keyword>
<dbReference type="GO" id="GO:0005524">
    <property type="term" value="F:ATP binding"/>
    <property type="evidence" value="ECO:0007669"/>
    <property type="project" value="UniProtKB-KW"/>
</dbReference>
<feature type="domain" description="ABC transmembrane type-1" evidence="9">
    <location>
        <begin position="28"/>
        <end position="289"/>
    </location>
</feature>
<keyword evidence="2 7" id="KW-0812">Transmembrane</keyword>
<comment type="subcellular location">
    <subcellularLocation>
        <location evidence="1">Cell membrane</location>
        <topology evidence="1">Multi-pass membrane protein</topology>
    </subcellularLocation>
</comment>
<evidence type="ECO:0000256" key="2">
    <source>
        <dbReference type="ARBA" id="ARBA00022692"/>
    </source>
</evidence>
<evidence type="ECO:0000259" key="9">
    <source>
        <dbReference type="PROSITE" id="PS50929"/>
    </source>
</evidence>
<feature type="transmembrane region" description="Helical" evidence="7">
    <location>
        <begin position="160"/>
        <end position="183"/>
    </location>
</feature>
<keyword evidence="4 10" id="KW-0067">ATP-binding</keyword>